<dbReference type="Proteomes" id="UP000182658">
    <property type="component" value="Unassembled WGS sequence"/>
</dbReference>
<reference evidence="1 2" key="1">
    <citation type="submission" date="2016-10" db="EMBL/GenBank/DDBJ databases">
        <title>Draft genome sequence of Coniochaeta ligniaria NRRL30616, a lignocellulolytic fungus for bioabatement of inhibitors in plant biomass hydrolysates.</title>
        <authorList>
            <consortium name="DOE Joint Genome Institute"/>
            <person name="Jimenez D.J."/>
            <person name="Hector R.E."/>
            <person name="Riley R."/>
            <person name="Sun H."/>
            <person name="Grigoriev I.V."/>
            <person name="Van Elsas J.D."/>
            <person name="Nichols N.N."/>
        </authorList>
    </citation>
    <scope>NUCLEOTIDE SEQUENCE [LARGE SCALE GENOMIC DNA]</scope>
    <source>
        <strain evidence="1 2">NRRL 30616</strain>
    </source>
</reference>
<evidence type="ECO:0000313" key="2">
    <source>
        <dbReference type="Proteomes" id="UP000182658"/>
    </source>
</evidence>
<protein>
    <submittedName>
        <fullName evidence="1">Uncharacterized protein</fullName>
    </submittedName>
</protein>
<dbReference type="EMBL" id="KV875094">
    <property type="protein sequence ID" value="OIW34016.1"/>
    <property type="molecule type" value="Genomic_DNA"/>
</dbReference>
<sequence length="244" mass="26456">MDDTDFLGIESNGLHRLFRLLHRFVLRKAWLPQVNLEAKKDEITGDAVFVLGTKLVCSSLNQFTETCIDVATSATNGAQSNHAIPTSCRDGIDNVLPSSGLTHACHACPSRDCSALLLVQDPILGRRDVLSCVIWALDLRPGYVRGCAIHGEGSPKQTDTTQSGRRFLRCGSGWNTVNQLSSISRFGLDTETMVPSLAWSLLVLLTRFLLATPSMCQLCFSSSVPSRAASSCPAWNALGLGSFR</sequence>
<gene>
    <name evidence="1" type="ORF">CONLIGDRAFT_205943</name>
</gene>
<organism evidence="1 2">
    <name type="scientific">Coniochaeta ligniaria NRRL 30616</name>
    <dbReference type="NCBI Taxonomy" id="1408157"/>
    <lineage>
        <taxon>Eukaryota</taxon>
        <taxon>Fungi</taxon>
        <taxon>Dikarya</taxon>
        <taxon>Ascomycota</taxon>
        <taxon>Pezizomycotina</taxon>
        <taxon>Sordariomycetes</taxon>
        <taxon>Sordariomycetidae</taxon>
        <taxon>Coniochaetales</taxon>
        <taxon>Coniochaetaceae</taxon>
        <taxon>Coniochaeta</taxon>
    </lineage>
</organism>
<accession>A0A1J7JVE7</accession>
<dbReference type="AlphaFoldDB" id="A0A1J7JVE7"/>
<dbReference type="InParanoid" id="A0A1J7JVE7"/>
<name>A0A1J7JVE7_9PEZI</name>
<evidence type="ECO:0000313" key="1">
    <source>
        <dbReference type="EMBL" id="OIW34016.1"/>
    </source>
</evidence>
<keyword evidence="2" id="KW-1185">Reference proteome</keyword>
<proteinExistence type="predicted"/>